<dbReference type="RefSeq" id="XP_032156194.1">
    <property type="nucleotide sequence ID" value="XM_032300303.1"/>
</dbReference>
<keyword evidence="3" id="KW-1185">Reference proteome</keyword>
<sequence>MSGVYLLVLCLLVFPTLLPCFLLGILCHIWVLCRSHGARDQADCRPDYPSKGTFGFWRKENRRQERKTGGALGKSVCRDSLRMLGFNSNTTAWAGYPQGPGGRGNRGPVVTKAGPALPAKRGPGGGSAAPKLQSARPFIQLGPVPSAQGQRGPQRRTGSGGSTSPGGLQPVMPRPEWGWFSPCPLSEVASRTAAVLGFGPHCLACLPAIYRQRPETAGSREGLPAAAPSPQQEGLGHRVLWQQNELACSLSVSLNFVCLRARGHILSASQEGGLVQPCWPQHCSVLSPLGSALEPAPQGPPACGSGWREGTGTANLQCILARPGALYPAQQGLGCHYALNKDGKQAGGNATCCRTLGGLAGECRCGGA</sequence>
<keyword evidence="2" id="KW-0812">Transmembrane</keyword>
<name>A0A6J3JPT0_SAPAP</name>
<feature type="region of interest" description="Disordered" evidence="1">
    <location>
        <begin position="95"/>
        <end position="173"/>
    </location>
</feature>
<evidence type="ECO:0000256" key="2">
    <source>
        <dbReference type="SAM" id="Phobius"/>
    </source>
</evidence>
<proteinExistence type="predicted"/>
<evidence type="ECO:0000313" key="3">
    <source>
        <dbReference type="Proteomes" id="UP000504640"/>
    </source>
</evidence>
<dbReference type="AlphaFoldDB" id="A0A6J3JPT0"/>
<dbReference type="GeneID" id="116566250"/>
<keyword evidence="2" id="KW-0472">Membrane</keyword>
<evidence type="ECO:0000313" key="4">
    <source>
        <dbReference type="RefSeq" id="XP_032156194.1"/>
    </source>
</evidence>
<keyword evidence="2" id="KW-1133">Transmembrane helix</keyword>
<feature type="transmembrane region" description="Helical" evidence="2">
    <location>
        <begin position="6"/>
        <end position="31"/>
    </location>
</feature>
<gene>
    <name evidence="4" type="primary">LOC116566250</name>
</gene>
<reference evidence="4" key="1">
    <citation type="submission" date="2025-08" db="UniProtKB">
        <authorList>
            <consortium name="RefSeq"/>
        </authorList>
    </citation>
    <scope>IDENTIFICATION</scope>
    <source>
        <tissue evidence="4">Blood</tissue>
    </source>
</reference>
<protein>
    <submittedName>
        <fullName evidence="4">Spidroin-2-like</fullName>
    </submittedName>
</protein>
<evidence type="ECO:0000256" key="1">
    <source>
        <dbReference type="SAM" id="MobiDB-lite"/>
    </source>
</evidence>
<dbReference type="Proteomes" id="UP000504640">
    <property type="component" value="Unplaced"/>
</dbReference>
<accession>A0A6J3JPT0</accession>
<organism evidence="3 4">
    <name type="scientific">Sapajus apella</name>
    <name type="common">Brown-capped capuchin</name>
    <name type="synonym">Cebus apella</name>
    <dbReference type="NCBI Taxonomy" id="9515"/>
    <lineage>
        <taxon>Eukaryota</taxon>
        <taxon>Metazoa</taxon>
        <taxon>Chordata</taxon>
        <taxon>Craniata</taxon>
        <taxon>Vertebrata</taxon>
        <taxon>Euteleostomi</taxon>
        <taxon>Mammalia</taxon>
        <taxon>Eutheria</taxon>
        <taxon>Euarchontoglires</taxon>
        <taxon>Primates</taxon>
        <taxon>Haplorrhini</taxon>
        <taxon>Platyrrhini</taxon>
        <taxon>Cebidae</taxon>
        <taxon>Cebinae</taxon>
        <taxon>Sapajus</taxon>
    </lineage>
</organism>
<feature type="compositionally biased region" description="Low complexity" evidence="1">
    <location>
        <begin position="148"/>
        <end position="157"/>
    </location>
</feature>